<evidence type="ECO:0000256" key="6">
    <source>
        <dbReference type="PIRSR" id="PIRSR000410-1"/>
    </source>
</evidence>
<dbReference type="PIRSF" id="PIRSF000410">
    <property type="entry name" value="CheR"/>
    <property type="match status" value="1"/>
</dbReference>
<sequence length="278" mass="32365">MFASSPPIEISELVPIRDLILEQTGMFFEEKKFYFIEKRVQKRMQATNSTSVREYYRLLKLGGGDEIGQLIEELTTNETYFYRNIPQLQSFAEEALQLLVEEKRKAGDYRLRIWSAACSSGEEPYTLVMLIKEHLHDFARWKLEVVGTDIDTKIIAKAQMATYDERSVKDVPPVVLNKYFENQGGRHRVRPEVTNLVQFHHLNLMDRYAMRRMQGFDFAFCRNVLIYFDEDSRKKVVNGIYDALNPGGFIFLGHSESVGKLSGAFKLVKFQKSLSYRK</sequence>
<dbReference type="SUPFAM" id="SSF53335">
    <property type="entry name" value="S-adenosyl-L-methionine-dependent methyltransferases"/>
    <property type="match status" value="1"/>
</dbReference>
<feature type="binding site" evidence="6">
    <location>
        <begin position="203"/>
        <end position="204"/>
    </location>
    <ligand>
        <name>S-adenosyl-L-methionine</name>
        <dbReference type="ChEBI" id="CHEBI:59789"/>
    </ligand>
</feature>
<feature type="domain" description="CheR-type methyltransferase" evidence="7">
    <location>
        <begin position="1"/>
        <end position="278"/>
    </location>
</feature>
<dbReference type="GO" id="GO:0008983">
    <property type="term" value="F:protein-glutamate O-methyltransferase activity"/>
    <property type="evidence" value="ECO:0007669"/>
    <property type="project" value="UniProtKB-EC"/>
</dbReference>
<dbReference type="STRING" id="1817772.A2527_07610"/>
<feature type="binding site" evidence="6">
    <location>
        <position position="83"/>
    </location>
    <ligand>
        <name>S-adenosyl-L-methionine</name>
        <dbReference type="ChEBI" id="CHEBI:59789"/>
    </ligand>
</feature>
<evidence type="ECO:0000256" key="1">
    <source>
        <dbReference type="ARBA" id="ARBA00001541"/>
    </source>
</evidence>
<feature type="binding site" evidence="6">
    <location>
        <position position="79"/>
    </location>
    <ligand>
        <name>S-adenosyl-L-methionine</name>
        <dbReference type="ChEBI" id="CHEBI:59789"/>
    </ligand>
</feature>
<dbReference type="Pfam" id="PF03705">
    <property type="entry name" value="CheR_N"/>
    <property type="match status" value="1"/>
</dbReference>
<name>A0A1F6GB81_9PROT</name>
<dbReference type="InterPro" id="IPR022641">
    <property type="entry name" value="CheR_N"/>
</dbReference>
<dbReference type="InterPro" id="IPR050903">
    <property type="entry name" value="Bact_Chemotaxis_MeTrfase"/>
</dbReference>
<dbReference type="PANTHER" id="PTHR24422">
    <property type="entry name" value="CHEMOTAXIS PROTEIN METHYLTRANSFERASE"/>
    <property type="match status" value="1"/>
</dbReference>
<feature type="binding site" evidence="6">
    <location>
        <position position="123"/>
    </location>
    <ligand>
        <name>S-adenosyl-L-methionine</name>
        <dbReference type="ChEBI" id="CHEBI:59789"/>
    </ligand>
</feature>
<keyword evidence="3 5" id="KW-0808">Transferase</keyword>
<evidence type="ECO:0000259" key="7">
    <source>
        <dbReference type="PROSITE" id="PS50123"/>
    </source>
</evidence>
<dbReference type="AlphaFoldDB" id="A0A1F6GB81"/>
<evidence type="ECO:0000256" key="4">
    <source>
        <dbReference type="ARBA" id="ARBA00022691"/>
    </source>
</evidence>
<dbReference type="GO" id="GO:0032259">
    <property type="term" value="P:methylation"/>
    <property type="evidence" value="ECO:0007669"/>
    <property type="project" value="UniProtKB-KW"/>
</dbReference>
<evidence type="ECO:0000313" key="9">
    <source>
        <dbReference type="Proteomes" id="UP000178449"/>
    </source>
</evidence>
<dbReference type="Gene3D" id="1.10.155.10">
    <property type="entry name" value="Chemotaxis receptor methyltransferase CheR, N-terminal domain"/>
    <property type="match status" value="1"/>
</dbReference>
<comment type="caution">
    <text evidence="8">The sequence shown here is derived from an EMBL/GenBank/DDBJ whole genome shotgun (WGS) entry which is preliminary data.</text>
</comment>
<comment type="catalytic activity">
    <reaction evidence="1 5">
        <text>L-glutamyl-[protein] + S-adenosyl-L-methionine = [protein]-L-glutamate 5-O-methyl ester + S-adenosyl-L-homocysteine</text>
        <dbReference type="Rhea" id="RHEA:24452"/>
        <dbReference type="Rhea" id="RHEA-COMP:10208"/>
        <dbReference type="Rhea" id="RHEA-COMP:10311"/>
        <dbReference type="ChEBI" id="CHEBI:29973"/>
        <dbReference type="ChEBI" id="CHEBI:57856"/>
        <dbReference type="ChEBI" id="CHEBI:59789"/>
        <dbReference type="ChEBI" id="CHEBI:82795"/>
        <dbReference type="EC" id="2.1.1.80"/>
    </reaction>
</comment>
<evidence type="ECO:0000256" key="2">
    <source>
        <dbReference type="ARBA" id="ARBA00022603"/>
    </source>
</evidence>
<evidence type="ECO:0000313" key="8">
    <source>
        <dbReference type="EMBL" id="OGG95377.1"/>
    </source>
</evidence>
<dbReference type="InterPro" id="IPR029063">
    <property type="entry name" value="SAM-dependent_MTases_sf"/>
</dbReference>
<dbReference type="PANTHER" id="PTHR24422:SF10">
    <property type="entry name" value="CHEMOTAXIS PROTEIN METHYLTRANSFERASE 2"/>
    <property type="match status" value="1"/>
</dbReference>
<dbReference type="InterPro" id="IPR000780">
    <property type="entry name" value="CheR_MeTrfase"/>
</dbReference>
<dbReference type="InterPro" id="IPR026024">
    <property type="entry name" value="Chemotaxis_MeTrfase_CheR"/>
</dbReference>
<evidence type="ECO:0000256" key="3">
    <source>
        <dbReference type="ARBA" id="ARBA00022679"/>
    </source>
</evidence>
<dbReference type="Pfam" id="PF01739">
    <property type="entry name" value="CheR"/>
    <property type="match status" value="1"/>
</dbReference>
<dbReference type="Proteomes" id="UP000178449">
    <property type="component" value="Unassembled WGS sequence"/>
</dbReference>
<dbReference type="InterPro" id="IPR022642">
    <property type="entry name" value="CheR_C"/>
</dbReference>
<dbReference type="CDD" id="cd02440">
    <property type="entry name" value="AdoMet_MTases"/>
    <property type="match status" value="1"/>
</dbReference>
<dbReference type="InterPro" id="IPR036804">
    <property type="entry name" value="CheR_N_sf"/>
</dbReference>
<keyword evidence="2 5" id="KW-0489">Methyltransferase</keyword>
<dbReference type="PRINTS" id="PR00996">
    <property type="entry name" value="CHERMTFRASE"/>
</dbReference>
<accession>A0A1F6GB81</accession>
<feature type="binding site" evidence="6">
    <location>
        <position position="149"/>
    </location>
    <ligand>
        <name>S-adenosyl-L-methionine</name>
        <dbReference type="ChEBI" id="CHEBI:59789"/>
    </ligand>
</feature>
<dbReference type="EC" id="2.1.1.80" evidence="5"/>
<proteinExistence type="predicted"/>
<organism evidence="8 9">
    <name type="scientific">Candidatus Lambdaproteobacteria bacterium RIFOXYD2_FULL_50_16</name>
    <dbReference type="NCBI Taxonomy" id="1817772"/>
    <lineage>
        <taxon>Bacteria</taxon>
        <taxon>Pseudomonadati</taxon>
        <taxon>Pseudomonadota</taxon>
        <taxon>Candidatus Lambdaproteobacteria</taxon>
    </lineage>
</organism>
<dbReference type="Gene3D" id="3.40.50.150">
    <property type="entry name" value="Vaccinia Virus protein VP39"/>
    <property type="match status" value="1"/>
</dbReference>
<evidence type="ECO:0000256" key="5">
    <source>
        <dbReference type="PIRNR" id="PIRNR000410"/>
    </source>
</evidence>
<feature type="binding site" evidence="6">
    <location>
        <position position="77"/>
    </location>
    <ligand>
        <name>S-adenosyl-L-methionine</name>
        <dbReference type="ChEBI" id="CHEBI:59789"/>
    </ligand>
</feature>
<feature type="binding site" evidence="6">
    <location>
        <begin position="222"/>
        <end position="223"/>
    </location>
    <ligand>
        <name>S-adenosyl-L-methionine</name>
        <dbReference type="ChEBI" id="CHEBI:59789"/>
    </ligand>
</feature>
<comment type="function">
    <text evidence="5">Methylation of the membrane-bound methyl-accepting chemotaxis proteins (MCP) to form gamma-glutamyl methyl ester residues in MCP.</text>
</comment>
<dbReference type="SUPFAM" id="SSF47757">
    <property type="entry name" value="Chemotaxis receptor methyltransferase CheR, N-terminal domain"/>
    <property type="match status" value="1"/>
</dbReference>
<protein>
    <recommendedName>
        <fullName evidence="5">Chemotaxis protein methyltransferase</fullName>
        <ecNumber evidence="5">2.1.1.80</ecNumber>
    </recommendedName>
</protein>
<keyword evidence="4 5" id="KW-0949">S-adenosyl-L-methionine</keyword>
<dbReference type="PROSITE" id="PS50123">
    <property type="entry name" value="CHER"/>
    <property type="match status" value="1"/>
</dbReference>
<dbReference type="EMBL" id="MFNE01000024">
    <property type="protein sequence ID" value="OGG95377.1"/>
    <property type="molecule type" value="Genomic_DNA"/>
</dbReference>
<dbReference type="SMART" id="SM00138">
    <property type="entry name" value="MeTrc"/>
    <property type="match status" value="1"/>
</dbReference>
<gene>
    <name evidence="8" type="ORF">A2527_07610</name>
</gene>
<reference evidence="8 9" key="1">
    <citation type="journal article" date="2016" name="Nat. Commun.">
        <title>Thousands of microbial genomes shed light on interconnected biogeochemical processes in an aquifer system.</title>
        <authorList>
            <person name="Anantharaman K."/>
            <person name="Brown C.T."/>
            <person name="Hug L.A."/>
            <person name="Sharon I."/>
            <person name="Castelle C.J."/>
            <person name="Probst A.J."/>
            <person name="Thomas B.C."/>
            <person name="Singh A."/>
            <person name="Wilkins M.J."/>
            <person name="Karaoz U."/>
            <person name="Brodie E.L."/>
            <person name="Williams K.H."/>
            <person name="Hubbard S.S."/>
            <person name="Banfield J.F."/>
        </authorList>
    </citation>
    <scope>NUCLEOTIDE SEQUENCE [LARGE SCALE GENOMIC DNA]</scope>
</reference>